<dbReference type="Proteomes" id="UP001163321">
    <property type="component" value="Chromosome 12"/>
</dbReference>
<evidence type="ECO:0000313" key="1">
    <source>
        <dbReference type="EMBL" id="KAI9919049.1"/>
    </source>
</evidence>
<keyword evidence="2" id="KW-1185">Reference proteome</keyword>
<sequence length="331" mass="36073">MFSSLSHCVRSSSQYLPRRLSSYKPNIEAVKKLRAQSQAPLNDVRNALVATEGDFPAAFEWLRKKGIASASKKADRHTAEGLVGIQVAENGLTGAMVEINSETDFVAMNEKFQTLVSNVASALTKELESTTNIVTKFSTEKLSLVEVDGTSLAQKVPELVGVVGENVVANRAVQFQLQEGTICSYLHNVEGSGLGRAGALVALQFPSKTASDEQVAGVKKLGHRLAMHVVAAKPRFLSRETIPESIVEKERTFLADQVKDSGKPAHILDRMTEGRLNKFFGEFTLLEQDHFIEEGNPKVGAFVAQVATKLGVEISVVAYERFETDSKDFST</sequence>
<reference evidence="1 2" key="1">
    <citation type="journal article" date="2022" name="bioRxiv">
        <title>The genome of the oomycete Peronosclerospora sorghi, a cosmopolitan pathogen of maize and sorghum, is inflated with dispersed pseudogenes.</title>
        <authorList>
            <person name="Fletcher K."/>
            <person name="Martin F."/>
            <person name="Isakeit T."/>
            <person name="Cavanaugh K."/>
            <person name="Magill C."/>
            <person name="Michelmore R."/>
        </authorList>
    </citation>
    <scope>NUCLEOTIDE SEQUENCE [LARGE SCALE GENOMIC DNA]</scope>
    <source>
        <strain evidence="1">P6</strain>
    </source>
</reference>
<comment type="caution">
    <text evidence="1">The sequence shown here is derived from an EMBL/GenBank/DDBJ whole genome shotgun (WGS) entry which is preliminary data.</text>
</comment>
<name>A0ACC0WJX7_9STRA</name>
<organism evidence="1 2">
    <name type="scientific">Peronosclerospora sorghi</name>
    <dbReference type="NCBI Taxonomy" id="230839"/>
    <lineage>
        <taxon>Eukaryota</taxon>
        <taxon>Sar</taxon>
        <taxon>Stramenopiles</taxon>
        <taxon>Oomycota</taxon>
        <taxon>Peronosporomycetes</taxon>
        <taxon>Peronosporales</taxon>
        <taxon>Peronosporaceae</taxon>
        <taxon>Peronosclerospora</taxon>
    </lineage>
</organism>
<proteinExistence type="predicted"/>
<protein>
    <submittedName>
        <fullName evidence="1">Uncharacterized protein</fullName>
    </submittedName>
</protein>
<evidence type="ECO:0000313" key="2">
    <source>
        <dbReference type="Proteomes" id="UP001163321"/>
    </source>
</evidence>
<accession>A0ACC0WJX7</accession>
<dbReference type="EMBL" id="CM047591">
    <property type="protein sequence ID" value="KAI9919049.1"/>
    <property type="molecule type" value="Genomic_DNA"/>
</dbReference>
<gene>
    <name evidence="1" type="ORF">PsorP6_011549</name>
</gene>